<dbReference type="Proteomes" id="UP000001844">
    <property type="component" value="Chromosome"/>
</dbReference>
<dbReference type="OrthoDB" id="5770000at2"/>
<keyword evidence="1" id="KW-0732">Signal</keyword>
<proteinExistence type="predicted"/>
<protein>
    <submittedName>
        <fullName evidence="2">Uncharacterized protein</fullName>
    </submittedName>
</protein>
<dbReference type="AlphaFoldDB" id="D5C396"/>
<feature type="signal peptide" evidence="1">
    <location>
        <begin position="1"/>
        <end position="19"/>
    </location>
</feature>
<reference evidence="3" key="1">
    <citation type="submission" date="2010-04" db="EMBL/GenBank/DDBJ databases">
        <title>Complete genome sequence of Nitrosococcus halophilus Nc4, a salt-adapted, aerobic obligate ammonia-oxidizing sulfur purple bacterium.</title>
        <authorList>
            <consortium name="US DOE Joint Genome Institute"/>
            <person name="Campbell M.A."/>
            <person name="Malfatti S.A."/>
            <person name="Chain P.S.G."/>
            <person name="Heidelberg J.F."/>
            <person name="Ward B.B."/>
            <person name="Klotz M.G."/>
        </authorList>
    </citation>
    <scope>NUCLEOTIDE SEQUENCE [LARGE SCALE GENOMIC DNA]</scope>
    <source>
        <strain evidence="3">Nc4</strain>
    </source>
</reference>
<sequence>MKLKLLALVLLLFSTAPLADMLEDRGLARWDVDSRNYLECSEVNLFLRILCEPLEFVGNMGARWPINIIEEGGLSAKEWGRSAGDKVPVFGHILGGMVGLGIGAFKGVGEGFIHSFPAVIEKPAVID</sequence>
<accession>D5C396</accession>
<dbReference type="KEGG" id="nhl:Nhal_3788"/>
<evidence type="ECO:0000256" key="1">
    <source>
        <dbReference type="SAM" id="SignalP"/>
    </source>
</evidence>
<name>D5C396_NITHN</name>
<feature type="chain" id="PRO_5003069443" evidence="1">
    <location>
        <begin position="20"/>
        <end position="127"/>
    </location>
</feature>
<organism evidence="2 3">
    <name type="scientific">Nitrosococcus halophilus (strain Nc4)</name>
    <dbReference type="NCBI Taxonomy" id="472759"/>
    <lineage>
        <taxon>Bacteria</taxon>
        <taxon>Pseudomonadati</taxon>
        <taxon>Pseudomonadota</taxon>
        <taxon>Gammaproteobacteria</taxon>
        <taxon>Chromatiales</taxon>
        <taxon>Chromatiaceae</taxon>
        <taxon>Nitrosococcus</taxon>
    </lineage>
</organism>
<keyword evidence="3" id="KW-1185">Reference proteome</keyword>
<gene>
    <name evidence="2" type="ordered locus">Nhal_3788</name>
</gene>
<evidence type="ECO:0000313" key="3">
    <source>
        <dbReference type="Proteomes" id="UP000001844"/>
    </source>
</evidence>
<dbReference type="EMBL" id="CP001798">
    <property type="protein sequence ID" value="ADE16803.1"/>
    <property type="molecule type" value="Genomic_DNA"/>
</dbReference>
<evidence type="ECO:0000313" key="2">
    <source>
        <dbReference type="EMBL" id="ADE16803.1"/>
    </source>
</evidence>
<dbReference type="HOGENOM" id="CLU_1968236_0_0_6"/>
<dbReference type="RefSeq" id="WP_013034652.1">
    <property type="nucleotide sequence ID" value="NC_013960.1"/>
</dbReference>